<keyword evidence="1" id="KW-0694">RNA-binding</keyword>
<dbReference type="STRING" id="525919.Apre_0920"/>
<dbReference type="KEGG" id="apr:Apre_0920"/>
<dbReference type="InterPro" id="IPR002942">
    <property type="entry name" value="S4_RNA-bd"/>
</dbReference>
<evidence type="ECO:0000313" key="4">
    <source>
        <dbReference type="Proteomes" id="UP000002294"/>
    </source>
</evidence>
<evidence type="ECO:0000256" key="1">
    <source>
        <dbReference type="PROSITE-ProRule" id="PRU00182"/>
    </source>
</evidence>
<organism evidence="3 4">
    <name type="scientific">Anaerococcus prevotii (strain ATCC 9321 / DSM 20548 / JCM 6508 / NCTC 11806 / PC1)</name>
    <name type="common">Peptostreptococcus prevotii</name>
    <name type="synonym">Peptococcus prevotii</name>
    <dbReference type="NCBI Taxonomy" id="525919"/>
    <lineage>
        <taxon>Bacteria</taxon>
        <taxon>Bacillati</taxon>
        <taxon>Bacillota</taxon>
        <taxon>Tissierellia</taxon>
        <taxon>Tissierellales</taxon>
        <taxon>Peptoniphilaceae</taxon>
        <taxon>Anaerococcus</taxon>
    </lineage>
</organism>
<dbReference type="Gene3D" id="3.10.290.10">
    <property type="entry name" value="RNA-binding S4 domain"/>
    <property type="match status" value="1"/>
</dbReference>
<dbReference type="AlphaFoldDB" id="C7RHI7"/>
<keyword evidence="4" id="KW-1185">Reference proteome</keyword>
<dbReference type="Gene3D" id="3.30.70.330">
    <property type="match status" value="1"/>
</dbReference>
<dbReference type="SUPFAM" id="SSF55174">
    <property type="entry name" value="Alpha-L RNA-binding motif"/>
    <property type="match status" value="1"/>
</dbReference>
<name>C7RHI7_ANAPD</name>
<protein>
    <submittedName>
        <fullName evidence="3">RNA-binding S4 domain protein</fullName>
    </submittedName>
</protein>
<dbReference type="PROSITE" id="PS50889">
    <property type="entry name" value="S4"/>
    <property type="match status" value="1"/>
</dbReference>
<dbReference type="Gene3D" id="3.30.1370.160">
    <property type="match status" value="1"/>
</dbReference>
<evidence type="ECO:0000313" key="3">
    <source>
        <dbReference type="EMBL" id="ACV28948.1"/>
    </source>
</evidence>
<dbReference type="SMART" id="SM00363">
    <property type="entry name" value="S4"/>
    <property type="match status" value="1"/>
</dbReference>
<dbReference type="OrthoDB" id="9812787at2"/>
<dbReference type="InterPro" id="IPR036986">
    <property type="entry name" value="S4_RNA-bd_sf"/>
</dbReference>
<dbReference type="Pfam" id="PF17774">
    <property type="entry name" value="YlmH_RBD"/>
    <property type="match status" value="1"/>
</dbReference>
<accession>C7RHI7</accession>
<dbReference type="Proteomes" id="UP000002294">
    <property type="component" value="Chromosome"/>
</dbReference>
<reference evidence="3 4" key="1">
    <citation type="journal article" date="2009" name="Stand. Genomic Sci.">
        <title>Complete genome sequence of Anaerococcus prevotii type strain (PC1).</title>
        <authorList>
            <person name="Labutti K."/>
            <person name="Pukall R."/>
            <person name="Steenblock K."/>
            <person name="Glavina Del Rio T."/>
            <person name="Tice H."/>
            <person name="Copeland A."/>
            <person name="Cheng J.F."/>
            <person name="Lucas S."/>
            <person name="Chen F."/>
            <person name="Nolan M."/>
            <person name="Bruce D."/>
            <person name="Goodwin L."/>
            <person name="Pitluck S."/>
            <person name="Ivanova N."/>
            <person name="Mavromatis K."/>
            <person name="Ovchinnikova G."/>
            <person name="Pati A."/>
            <person name="Chen A."/>
            <person name="Palaniappan K."/>
            <person name="Land M."/>
            <person name="Hauser L."/>
            <person name="Chang Y.J."/>
            <person name="Jeffries C.D."/>
            <person name="Chain P."/>
            <person name="Saunders E."/>
            <person name="Brettin T."/>
            <person name="Detter J.C."/>
            <person name="Han C."/>
            <person name="Goker M."/>
            <person name="Bristow J."/>
            <person name="Eisen J.A."/>
            <person name="Markowitz V."/>
            <person name="Hugenholtz P."/>
            <person name="Kyrpides N.C."/>
            <person name="Klenk H.P."/>
            <person name="Lapidus A."/>
        </authorList>
    </citation>
    <scope>NUCLEOTIDE SEQUENCE [LARGE SCALE GENOMIC DNA]</scope>
    <source>
        <strain evidence="4">ATCC 9321 / DSM 20548 / JCM 6508 / NCTC 11806 / PC1</strain>
    </source>
</reference>
<dbReference type="InterPro" id="IPR012677">
    <property type="entry name" value="Nucleotide-bd_a/b_plait_sf"/>
</dbReference>
<evidence type="ECO:0000259" key="2">
    <source>
        <dbReference type="SMART" id="SM00363"/>
    </source>
</evidence>
<dbReference type="EMBL" id="CP001708">
    <property type="protein sequence ID" value="ACV28948.1"/>
    <property type="molecule type" value="Genomic_DNA"/>
</dbReference>
<dbReference type="CDD" id="cd00165">
    <property type="entry name" value="S4"/>
    <property type="match status" value="1"/>
</dbReference>
<dbReference type="InterPro" id="IPR040591">
    <property type="entry name" value="RqcP2_RBD"/>
</dbReference>
<feature type="domain" description="RNA-binding S4" evidence="2">
    <location>
        <begin position="179"/>
        <end position="239"/>
    </location>
</feature>
<gene>
    <name evidence="3" type="ordered locus">Apre_0920</name>
</gene>
<dbReference type="HOGENOM" id="CLU_075687_1_0_9"/>
<sequence>MSLEYNLNFVKDKAKKSNIKKAISILERGFYTKQEVSSFFLDPFERKVIKDIARINNIDIVFVGANDKCERKIFVANYYYLPIEESNYIKVLSFDSSDIKHPDVLGALIHMGIDRNSIGDISILEDSVEFVVLEEEADFIKYNLSRIKREGIDIEIKEECKLNKAIEDYILSTSFISSLRLDNIVSSLVNTSRSKAKDLINNRLVKVDHQTITDPSYNVDEGAILSIRKEGRFIFDRIKGLSKKGNYHIEYRKLI</sequence>
<dbReference type="RefSeq" id="WP_015777851.1">
    <property type="nucleotide sequence ID" value="NC_013171.1"/>
</dbReference>
<dbReference type="GO" id="GO:0003723">
    <property type="term" value="F:RNA binding"/>
    <property type="evidence" value="ECO:0007669"/>
    <property type="project" value="UniProtKB-KW"/>
</dbReference>
<proteinExistence type="predicted"/>
<dbReference type="Pfam" id="PF01479">
    <property type="entry name" value="S4"/>
    <property type="match status" value="1"/>
</dbReference>
<dbReference type="eggNOG" id="COG2302">
    <property type="taxonomic scope" value="Bacteria"/>
</dbReference>